<keyword evidence="7" id="KW-0408">Iron</keyword>
<evidence type="ECO:0000256" key="1">
    <source>
        <dbReference type="ARBA" id="ARBA00001926"/>
    </source>
</evidence>
<keyword evidence="5" id="KW-0479">Metal-binding</keyword>
<dbReference type="RefSeq" id="WP_307152564.1">
    <property type="nucleotide sequence ID" value="NZ_JAUSUK010000001.1"/>
</dbReference>
<reference evidence="9 10" key="1">
    <citation type="submission" date="2023-07" db="EMBL/GenBank/DDBJ databases">
        <title>Genomic Encyclopedia of Type Strains, Phase IV (KMG-IV): sequencing the most valuable type-strain genomes for metagenomic binning, comparative biology and taxonomic classification.</title>
        <authorList>
            <person name="Goeker M."/>
        </authorList>
    </citation>
    <scope>NUCLEOTIDE SEQUENCE [LARGE SCALE GENOMIC DNA]</scope>
    <source>
        <strain evidence="9 10">DSM 11549</strain>
    </source>
</reference>
<evidence type="ECO:0000313" key="10">
    <source>
        <dbReference type="Proteomes" id="UP001230253"/>
    </source>
</evidence>
<evidence type="ECO:0000256" key="2">
    <source>
        <dbReference type="ARBA" id="ARBA00004196"/>
    </source>
</evidence>
<dbReference type="EMBL" id="JAUSUK010000001">
    <property type="protein sequence ID" value="MDQ0324252.1"/>
    <property type="molecule type" value="Genomic_DNA"/>
</dbReference>
<proteinExistence type="predicted"/>
<name>A0ABU0C162_9BRAD</name>
<keyword evidence="10" id="KW-1185">Reference proteome</keyword>
<keyword evidence="6" id="KW-0249">Electron transport</keyword>
<dbReference type="Pfam" id="PF14537">
    <property type="entry name" value="Cytochrom_c3_2"/>
    <property type="match status" value="1"/>
</dbReference>
<comment type="caution">
    <text evidence="9">The sequence shown here is derived from an EMBL/GenBank/DDBJ whole genome shotgun (WGS) entry which is preliminary data.</text>
</comment>
<evidence type="ECO:0000256" key="3">
    <source>
        <dbReference type="ARBA" id="ARBA00022448"/>
    </source>
</evidence>
<dbReference type="SUPFAM" id="SSF48695">
    <property type="entry name" value="Multiheme cytochromes"/>
    <property type="match status" value="1"/>
</dbReference>
<evidence type="ECO:0000256" key="5">
    <source>
        <dbReference type="ARBA" id="ARBA00022723"/>
    </source>
</evidence>
<organism evidence="9 10">
    <name type="scientific">Rhodopseudomonas julia</name>
    <dbReference type="NCBI Taxonomy" id="200617"/>
    <lineage>
        <taxon>Bacteria</taxon>
        <taxon>Pseudomonadati</taxon>
        <taxon>Pseudomonadota</taxon>
        <taxon>Alphaproteobacteria</taxon>
        <taxon>Hyphomicrobiales</taxon>
        <taxon>Nitrobacteraceae</taxon>
        <taxon>Rhodopseudomonas</taxon>
    </lineage>
</organism>
<dbReference type="Proteomes" id="UP001230253">
    <property type="component" value="Unassembled WGS sequence"/>
</dbReference>
<dbReference type="InterPro" id="IPR036280">
    <property type="entry name" value="Multihaem_cyt_sf"/>
</dbReference>
<comment type="cofactor">
    <cofactor evidence="1">
        <name>heme c</name>
        <dbReference type="ChEBI" id="CHEBI:61717"/>
    </cofactor>
</comment>
<dbReference type="Gene3D" id="1.10.1130.10">
    <property type="entry name" value="Flavocytochrome C3, Chain A"/>
    <property type="match status" value="1"/>
</dbReference>
<comment type="subcellular location">
    <subcellularLocation>
        <location evidence="2">Cell envelope</location>
    </subcellularLocation>
</comment>
<accession>A0ABU0C162</accession>
<sequence>MRKRTAVWLGALAFLATCFSLLGGLMPGEAIFAGSLMASSQTPQERLAILVPPRSDARLLAPVKVAFLDALHQQKGVTCENCHGTQAPTSPATDAACHACHGSYADLAARTTVSPNPHASHLGEIDCTECHKAHAPSTLFCSVCHQFPTLVMPSANAD</sequence>
<protein>
    <recommendedName>
        <fullName evidence="8">Tetrahaem cytochrome domain-containing protein</fullName>
    </recommendedName>
</protein>
<evidence type="ECO:0000256" key="4">
    <source>
        <dbReference type="ARBA" id="ARBA00022617"/>
    </source>
</evidence>
<keyword evidence="3" id="KW-0813">Transport</keyword>
<dbReference type="InterPro" id="IPR012286">
    <property type="entry name" value="Tetrahaem_cytochrome"/>
</dbReference>
<feature type="domain" description="Tetrahaem cytochrome" evidence="8">
    <location>
        <begin position="72"/>
        <end position="146"/>
    </location>
</feature>
<keyword evidence="4" id="KW-0349">Heme</keyword>
<gene>
    <name evidence="9" type="ORF">J2R99_000101</name>
</gene>
<evidence type="ECO:0000313" key="9">
    <source>
        <dbReference type="EMBL" id="MDQ0324252.1"/>
    </source>
</evidence>
<evidence type="ECO:0000259" key="8">
    <source>
        <dbReference type="Pfam" id="PF14537"/>
    </source>
</evidence>
<evidence type="ECO:0000256" key="7">
    <source>
        <dbReference type="ARBA" id="ARBA00023004"/>
    </source>
</evidence>
<evidence type="ECO:0000256" key="6">
    <source>
        <dbReference type="ARBA" id="ARBA00022982"/>
    </source>
</evidence>